<comment type="caution">
    <text evidence="1">The sequence shown here is derived from an EMBL/GenBank/DDBJ whole genome shotgun (WGS) entry which is preliminary data.</text>
</comment>
<gene>
    <name evidence="1" type="ORF">PXEA_LOCUS16807</name>
</gene>
<evidence type="ECO:0000313" key="1">
    <source>
        <dbReference type="EMBL" id="VEL23367.1"/>
    </source>
</evidence>
<name>A0A3S5ALW1_9PLAT</name>
<dbReference type="Proteomes" id="UP000784294">
    <property type="component" value="Unassembled WGS sequence"/>
</dbReference>
<keyword evidence="2" id="KW-1185">Reference proteome</keyword>
<evidence type="ECO:0000313" key="2">
    <source>
        <dbReference type="Proteomes" id="UP000784294"/>
    </source>
</evidence>
<dbReference type="EMBL" id="CAAALY010061527">
    <property type="protein sequence ID" value="VEL23367.1"/>
    <property type="molecule type" value="Genomic_DNA"/>
</dbReference>
<reference evidence="1" key="1">
    <citation type="submission" date="2018-11" db="EMBL/GenBank/DDBJ databases">
        <authorList>
            <consortium name="Pathogen Informatics"/>
        </authorList>
    </citation>
    <scope>NUCLEOTIDE SEQUENCE</scope>
</reference>
<dbReference type="AlphaFoldDB" id="A0A3S5ALW1"/>
<accession>A0A3S5ALW1</accession>
<protein>
    <submittedName>
        <fullName evidence="1">Uncharacterized protein</fullName>
    </submittedName>
</protein>
<proteinExistence type="predicted"/>
<sequence length="53" mass="5846">MDPLNDGFSQDYKTFTGTVDELEKGLANIACKAFDDALSFEHACKVSMLSRIT</sequence>
<organism evidence="1 2">
    <name type="scientific">Protopolystoma xenopodis</name>
    <dbReference type="NCBI Taxonomy" id="117903"/>
    <lineage>
        <taxon>Eukaryota</taxon>
        <taxon>Metazoa</taxon>
        <taxon>Spiralia</taxon>
        <taxon>Lophotrochozoa</taxon>
        <taxon>Platyhelminthes</taxon>
        <taxon>Monogenea</taxon>
        <taxon>Polyopisthocotylea</taxon>
        <taxon>Polystomatidea</taxon>
        <taxon>Polystomatidae</taxon>
        <taxon>Protopolystoma</taxon>
    </lineage>
</organism>